<dbReference type="HAMAP" id="MF_00114">
    <property type="entry name" value="DeoC_type1"/>
    <property type="match status" value="1"/>
</dbReference>
<dbReference type="InterPro" id="IPR028581">
    <property type="entry name" value="DeoC_typeI"/>
</dbReference>
<evidence type="ECO:0000313" key="10">
    <source>
        <dbReference type="Proteomes" id="UP000534306"/>
    </source>
</evidence>
<comment type="function">
    <text evidence="6 7">Catalyzes a reversible aldol reaction between acetaldehyde and D-glyceraldehyde 3-phosphate to generate 2-deoxy-D-ribose 5-phosphate.</text>
</comment>
<feature type="active site" description="Schiff-base intermediate with acetaldehyde" evidence="7">
    <location>
        <position position="169"/>
    </location>
</feature>
<dbReference type="SMART" id="SM01133">
    <property type="entry name" value="DeoC"/>
    <property type="match status" value="1"/>
</dbReference>
<dbReference type="FunFam" id="3.20.20.70:FF:000044">
    <property type="entry name" value="Deoxyribose-phosphate aldolase"/>
    <property type="match status" value="1"/>
</dbReference>
<dbReference type="PANTHER" id="PTHR10889">
    <property type="entry name" value="DEOXYRIBOSE-PHOSPHATE ALDOLASE"/>
    <property type="match status" value="1"/>
</dbReference>
<evidence type="ECO:0000256" key="3">
    <source>
        <dbReference type="ARBA" id="ARBA00023239"/>
    </source>
</evidence>
<proteinExistence type="inferred from homology"/>
<dbReference type="NCBIfam" id="TIGR00126">
    <property type="entry name" value="deoC"/>
    <property type="match status" value="1"/>
</dbReference>
<dbReference type="GO" id="GO:0016052">
    <property type="term" value="P:carbohydrate catabolic process"/>
    <property type="evidence" value="ECO:0007669"/>
    <property type="project" value="TreeGrafter"/>
</dbReference>
<evidence type="ECO:0000256" key="7">
    <source>
        <dbReference type="HAMAP-Rule" id="MF_00114"/>
    </source>
</evidence>
<comment type="catalytic activity">
    <reaction evidence="5 7">
        <text>2-deoxy-D-ribose 5-phosphate = D-glyceraldehyde 3-phosphate + acetaldehyde</text>
        <dbReference type="Rhea" id="RHEA:12821"/>
        <dbReference type="ChEBI" id="CHEBI:15343"/>
        <dbReference type="ChEBI" id="CHEBI:59776"/>
        <dbReference type="ChEBI" id="CHEBI:62877"/>
        <dbReference type="EC" id="4.1.2.4"/>
    </reaction>
</comment>
<dbReference type="InterPro" id="IPR011343">
    <property type="entry name" value="DeoC"/>
</dbReference>
<dbReference type="EMBL" id="JACHKF010000001">
    <property type="protein sequence ID" value="MBB6566696.1"/>
    <property type="molecule type" value="Genomic_DNA"/>
</dbReference>
<dbReference type="RefSeq" id="WP_171678781.1">
    <property type="nucleotide sequence ID" value="NZ_BAAAGT010000004.1"/>
</dbReference>
<dbReference type="PIRSF" id="PIRSF001357">
    <property type="entry name" value="DeoC"/>
    <property type="match status" value="1"/>
</dbReference>
<dbReference type="PANTHER" id="PTHR10889:SF1">
    <property type="entry name" value="DEOXYRIBOSE-PHOSPHATE ALDOLASE"/>
    <property type="match status" value="1"/>
</dbReference>
<dbReference type="Gene3D" id="3.20.20.70">
    <property type="entry name" value="Aldolase class I"/>
    <property type="match status" value="1"/>
</dbReference>
<comment type="subcellular location">
    <subcellularLocation>
        <location evidence="7">Cytoplasm</location>
    </subcellularLocation>
</comment>
<evidence type="ECO:0000256" key="2">
    <source>
        <dbReference type="ARBA" id="ARBA00022490"/>
    </source>
</evidence>
<comment type="caution">
    <text evidence="9">The sequence shown here is derived from an EMBL/GenBank/DDBJ whole genome shotgun (WGS) entry which is preliminary data.</text>
</comment>
<dbReference type="AlphaFoldDB" id="A0A7Y4P3V8"/>
<accession>A0A7Y4P3V8</accession>
<dbReference type="Proteomes" id="UP000553957">
    <property type="component" value="Unassembled WGS sequence"/>
</dbReference>
<dbReference type="Pfam" id="PF01791">
    <property type="entry name" value="DeoC"/>
    <property type="match status" value="1"/>
</dbReference>
<dbReference type="GO" id="GO:0005737">
    <property type="term" value="C:cytoplasm"/>
    <property type="evidence" value="ECO:0007669"/>
    <property type="project" value="UniProtKB-SubCell"/>
</dbReference>
<reference evidence="8 11" key="2">
    <citation type="submission" date="2020-08" db="EMBL/GenBank/DDBJ databases">
        <title>Sequencing the genomes of 1000 actinobacteria strains.</title>
        <authorList>
            <person name="Klenk H.-P."/>
        </authorList>
    </citation>
    <scope>NUCLEOTIDE SEQUENCE [LARGE SCALE GENOMIC DNA]</scope>
    <source>
        <strain evidence="8 11">DSM 15626</strain>
    </source>
</reference>
<protein>
    <recommendedName>
        <fullName evidence="7">Deoxyribose-phosphate aldolase</fullName>
        <shortName evidence="7">DERA</shortName>
        <ecNumber evidence="7">4.1.2.4</ecNumber>
    </recommendedName>
    <alternativeName>
        <fullName evidence="7">2-deoxy-D-ribose 5-phosphate aldolase</fullName>
    </alternativeName>
    <alternativeName>
        <fullName evidence="7">Phosphodeoxyriboaldolase</fullName>
        <shortName evidence="7">Deoxyriboaldolase</shortName>
    </alternativeName>
</protein>
<keyword evidence="10" id="KW-1185">Reference proteome</keyword>
<dbReference type="GO" id="GO:0009264">
    <property type="term" value="P:deoxyribonucleotide catabolic process"/>
    <property type="evidence" value="ECO:0007669"/>
    <property type="project" value="UniProtKB-UniRule"/>
</dbReference>
<dbReference type="EC" id="4.1.2.4" evidence="7"/>
<feature type="active site" description="Proton donor/acceptor" evidence="7">
    <location>
        <position position="107"/>
    </location>
</feature>
<comment type="pathway">
    <text evidence="7">Carbohydrate degradation; 2-deoxy-D-ribose 1-phosphate degradation; D-glyceraldehyde 3-phosphate and acetaldehyde from 2-deoxy-alpha-D-ribose 1-phosphate: step 2/2.</text>
</comment>
<dbReference type="SUPFAM" id="SSF51569">
    <property type="entry name" value="Aldolase"/>
    <property type="match status" value="1"/>
</dbReference>
<keyword evidence="3 7" id="KW-0456">Lyase</keyword>
<comment type="similarity">
    <text evidence="1 7">Belongs to the DeoC/FbaB aldolase family. DeoC type 1 subfamily.</text>
</comment>
<evidence type="ECO:0000256" key="6">
    <source>
        <dbReference type="ARBA" id="ARBA00056337"/>
    </source>
</evidence>
<keyword evidence="4 7" id="KW-0704">Schiff base</keyword>
<evidence type="ECO:0000313" key="11">
    <source>
        <dbReference type="Proteomes" id="UP000553957"/>
    </source>
</evidence>
<evidence type="ECO:0000313" key="9">
    <source>
        <dbReference type="EMBL" id="NOL45483.1"/>
    </source>
</evidence>
<name>A0A7Y4P3V8_9ACTN</name>
<dbReference type="GO" id="GO:0004139">
    <property type="term" value="F:deoxyribose-phosphate aldolase activity"/>
    <property type="evidence" value="ECO:0007669"/>
    <property type="project" value="UniProtKB-UniRule"/>
</dbReference>
<dbReference type="InterPro" id="IPR013785">
    <property type="entry name" value="Aldolase_TIM"/>
</dbReference>
<dbReference type="EMBL" id="JABJRC010000013">
    <property type="protein sequence ID" value="NOL45483.1"/>
    <property type="molecule type" value="Genomic_DNA"/>
</dbReference>
<organism evidence="9 10">
    <name type="scientific">Kribbella sandramycini</name>
    <dbReference type="NCBI Taxonomy" id="60450"/>
    <lineage>
        <taxon>Bacteria</taxon>
        <taxon>Bacillati</taxon>
        <taxon>Actinomycetota</taxon>
        <taxon>Actinomycetes</taxon>
        <taxon>Propionibacteriales</taxon>
        <taxon>Kribbellaceae</taxon>
        <taxon>Kribbella</taxon>
    </lineage>
</organism>
<reference evidence="9 10" key="1">
    <citation type="submission" date="2020-05" db="EMBL/GenBank/DDBJ databases">
        <title>Genome sequence of Kribbella sandramycini ATCC 39419.</title>
        <authorList>
            <person name="Maclea K.S."/>
            <person name="Fair J.L."/>
        </authorList>
    </citation>
    <scope>NUCLEOTIDE SEQUENCE [LARGE SCALE GENOMIC DNA]</scope>
    <source>
        <strain evidence="9 10">ATCC 39419</strain>
    </source>
</reference>
<dbReference type="UniPathway" id="UPA00002">
    <property type="reaction ID" value="UER00468"/>
</dbReference>
<dbReference type="InterPro" id="IPR002915">
    <property type="entry name" value="DeoC/FbaB/LacD_aldolase"/>
</dbReference>
<keyword evidence="2 7" id="KW-0963">Cytoplasm</keyword>
<feature type="active site" description="Proton donor/acceptor" evidence="7">
    <location>
        <position position="198"/>
    </location>
</feature>
<evidence type="ECO:0000256" key="1">
    <source>
        <dbReference type="ARBA" id="ARBA00010936"/>
    </source>
</evidence>
<gene>
    <name evidence="7 9" type="primary">deoC</name>
    <name evidence="8" type="ORF">HNR71_002333</name>
    <name evidence="9" type="ORF">HPO96_35075</name>
</gene>
<dbReference type="Proteomes" id="UP000534306">
    <property type="component" value="Unassembled WGS sequence"/>
</dbReference>
<evidence type="ECO:0000256" key="5">
    <source>
        <dbReference type="ARBA" id="ARBA00048791"/>
    </source>
</evidence>
<dbReference type="GO" id="GO:0006018">
    <property type="term" value="P:2-deoxyribose 1-phosphate catabolic process"/>
    <property type="evidence" value="ECO:0007669"/>
    <property type="project" value="UniProtKB-UniRule"/>
</dbReference>
<dbReference type="CDD" id="cd00959">
    <property type="entry name" value="DeoC"/>
    <property type="match status" value="1"/>
</dbReference>
<sequence>MAVPVSAYPVWTGDLPAVETVAKMIDHSLLRPELTTSEVMDGLAIAARYRTASVCVRPADVPLAVERLIGTGVAVGTVVGFPHGSSSTATKVFETTEVVAAGVREVDMVINIGRLRDGDAAFTEEEIAAVVEAAQGRLVKVIFDNAYLSESQKVAGYQAAERAGAAFVKTSTGFAPSGATAEDIALMRATVSPQVLVKAAGGVRTLDALLALNALGSVRFGATATSAILDDLQARLTGTAPAAASSDSASSY</sequence>
<evidence type="ECO:0000313" key="8">
    <source>
        <dbReference type="EMBL" id="MBB6566696.1"/>
    </source>
</evidence>
<evidence type="ECO:0000256" key="4">
    <source>
        <dbReference type="ARBA" id="ARBA00023270"/>
    </source>
</evidence>